<comment type="caution">
    <text evidence="1">The sequence shown here is derived from an EMBL/GenBank/DDBJ whole genome shotgun (WGS) entry which is preliminary data.</text>
</comment>
<dbReference type="AlphaFoldDB" id="A0A392RAN4"/>
<dbReference type="Proteomes" id="UP000265520">
    <property type="component" value="Unassembled WGS sequence"/>
</dbReference>
<keyword evidence="2" id="KW-1185">Reference proteome</keyword>
<name>A0A392RAN4_9FABA</name>
<sequence>KTGHWKRNCPKYMDDKKNGIESTKFDKTRELEKDEVDLRVGNGAKVAALAIGTYA</sequence>
<protein>
    <submittedName>
        <fullName evidence="1">Uncharacterized protein</fullName>
    </submittedName>
</protein>
<reference evidence="1 2" key="1">
    <citation type="journal article" date="2018" name="Front. Plant Sci.">
        <title>Red Clover (Trifolium pratense) and Zigzag Clover (T. medium) - A Picture of Genomic Similarities and Differences.</title>
        <authorList>
            <person name="Dluhosova J."/>
            <person name="Istvanek J."/>
            <person name="Nedelnik J."/>
            <person name="Repkova J."/>
        </authorList>
    </citation>
    <scope>NUCLEOTIDE SEQUENCE [LARGE SCALE GENOMIC DNA]</scope>
    <source>
        <strain evidence="2">cv. 10/8</strain>
        <tissue evidence="1">Leaf</tissue>
    </source>
</reference>
<feature type="non-terminal residue" evidence="1">
    <location>
        <position position="1"/>
    </location>
</feature>
<evidence type="ECO:0000313" key="2">
    <source>
        <dbReference type="Proteomes" id="UP000265520"/>
    </source>
</evidence>
<dbReference type="EMBL" id="LXQA010199249">
    <property type="protein sequence ID" value="MCI32850.1"/>
    <property type="molecule type" value="Genomic_DNA"/>
</dbReference>
<evidence type="ECO:0000313" key="1">
    <source>
        <dbReference type="EMBL" id="MCI32850.1"/>
    </source>
</evidence>
<accession>A0A392RAN4</accession>
<proteinExistence type="predicted"/>
<organism evidence="1 2">
    <name type="scientific">Trifolium medium</name>
    <dbReference type="NCBI Taxonomy" id="97028"/>
    <lineage>
        <taxon>Eukaryota</taxon>
        <taxon>Viridiplantae</taxon>
        <taxon>Streptophyta</taxon>
        <taxon>Embryophyta</taxon>
        <taxon>Tracheophyta</taxon>
        <taxon>Spermatophyta</taxon>
        <taxon>Magnoliopsida</taxon>
        <taxon>eudicotyledons</taxon>
        <taxon>Gunneridae</taxon>
        <taxon>Pentapetalae</taxon>
        <taxon>rosids</taxon>
        <taxon>fabids</taxon>
        <taxon>Fabales</taxon>
        <taxon>Fabaceae</taxon>
        <taxon>Papilionoideae</taxon>
        <taxon>50 kb inversion clade</taxon>
        <taxon>NPAAA clade</taxon>
        <taxon>Hologalegina</taxon>
        <taxon>IRL clade</taxon>
        <taxon>Trifolieae</taxon>
        <taxon>Trifolium</taxon>
    </lineage>
</organism>